<proteinExistence type="predicted"/>
<feature type="region of interest" description="Disordered" evidence="1">
    <location>
        <begin position="322"/>
        <end position="344"/>
    </location>
</feature>
<feature type="compositionally biased region" description="Basic and acidic residues" evidence="1">
    <location>
        <begin position="493"/>
        <end position="503"/>
    </location>
</feature>
<dbReference type="Pfam" id="PF03184">
    <property type="entry name" value="DDE_1"/>
    <property type="match status" value="1"/>
</dbReference>
<evidence type="ECO:0000313" key="4">
    <source>
        <dbReference type="Proteomes" id="UP001215712"/>
    </source>
</evidence>
<protein>
    <recommendedName>
        <fullName evidence="2">DDE-1 domain-containing protein</fullName>
    </recommendedName>
</protein>
<evidence type="ECO:0000313" key="3">
    <source>
        <dbReference type="EMBL" id="KAJ5712292.1"/>
    </source>
</evidence>
<dbReference type="Proteomes" id="UP001215712">
    <property type="component" value="Unassembled WGS sequence"/>
</dbReference>
<evidence type="ECO:0000259" key="2">
    <source>
        <dbReference type="Pfam" id="PF03184"/>
    </source>
</evidence>
<feature type="domain" description="DDE-1" evidence="2">
    <location>
        <begin position="93"/>
        <end position="231"/>
    </location>
</feature>
<feature type="region of interest" description="Disordered" evidence="1">
    <location>
        <begin position="480"/>
        <end position="535"/>
    </location>
</feature>
<dbReference type="InterPro" id="IPR004875">
    <property type="entry name" value="DDE_SF_endonuclease_dom"/>
</dbReference>
<sequence length="535" mass="60094">MRYRYPKWANVFLKESPSLKGKLSEARKVAKCGKDKLARQWQSNLRSLINGYAIKKEDMYAVRDFFVTLRSKGRKAGEVSRPTESNNERHPVASVIHCFSAKWAILAPWAIVKGGKDSSSESSARIKVTGSKNGFASRFNFMRWLTDHFDPQISSSLKNDQWRLILVDSYKCPVTEEFFFWCREHRILCASLPKKTREDLDPSFWRVQDRLKEEYKNSLNLRWQEHLRQTRHEISSNKDCGIILKPREFVEILCQMTIMGEKCVMTERKTEAANAWGYVLSASLAAQACESEEPEPWNNEDMDEVFATIGDRGIGSHALVIPKSSSGEKAHPTSASPRDSEDEYIPPYEVRLDTDLSSKMCVQSPAAEATSTKGLVSRSKFTPGVAAMPMASEDVAASARLDRCDYDGTKICIALCSESLSCSSINLPSSHNGGCSFSAKSSPHPEAPGGMQSLSDMDDSPTLPRSWPARTASRIYTGDLEQHFSQKSPNKHILKDVEDEYKRDKKRAKQMSPEAKRSSIKAARHKRSAAIASLL</sequence>
<evidence type="ECO:0000256" key="1">
    <source>
        <dbReference type="SAM" id="MobiDB-lite"/>
    </source>
</evidence>
<keyword evidence="4" id="KW-1185">Reference proteome</keyword>
<feature type="region of interest" description="Disordered" evidence="1">
    <location>
        <begin position="435"/>
        <end position="467"/>
    </location>
</feature>
<dbReference type="EMBL" id="JAQJAN010000013">
    <property type="protein sequence ID" value="KAJ5712292.1"/>
    <property type="molecule type" value="Genomic_DNA"/>
</dbReference>
<comment type="caution">
    <text evidence="3">The sequence shown here is derived from an EMBL/GenBank/DDBJ whole genome shotgun (WGS) entry which is preliminary data.</text>
</comment>
<gene>
    <name evidence="3" type="ORF">N7493_008760</name>
</gene>
<accession>A0AAD6MSZ0</accession>
<dbReference type="GO" id="GO:0003676">
    <property type="term" value="F:nucleic acid binding"/>
    <property type="evidence" value="ECO:0007669"/>
    <property type="project" value="InterPro"/>
</dbReference>
<reference evidence="3" key="1">
    <citation type="journal article" date="2023" name="IMA Fungus">
        <title>Comparative genomic study of the Penicillium genus elucidates a diverse pangenome and 15 lateral gene transfer events.</title>
        <authorList>
            <person name="Petersen C."/>
            <person name="Sorensen T."/>
            <person name="Nielsen M.R."/>
            <person name="Sondergaard T.E."/>
            <person name="Sorensen J.L."/>
            <person name="Fitzpatrick D.A."/>
            <person name="Frisvad J.C."/>
            <person name="Nielsen K.L."/>
        </authorList>
    </citation>
    <scope>NUCLEOTIDE SEQUENCE</scope>
    <source>
        <strain evidence="3">IBT 17514</strain>
    </source>
</reference>
<name>A0AAD6MSZ0_9EURO</name>
<dbReference type="AlphaFoldDB" id="A0AAD6MSZ0"/>
<reference evidence="3" key="2">
    <citation type="submission" date="2023-01" db="EMBL/GenBank/DDBJ databases">
        <authorList>
            <person name="Petersen C."/>
        </authorList>
    </citation>
    <scope>NUCLEOTIDE SEQUENCE</scope>
    <source>
        <strain evidence="3">IBT 17514</strain>
    </source>
</reference>
<feature type="compositionally biased region" description="Basic residues" evidence="1">
    <location>
        <begin position="518"/>
        <end position="528"/>
    </location>
</feature>
<organism evidence="3 4">
    <name type="scientific">Penicillium malachiteum</name>
    <dbReference type="NCBI Taxonomy" id="1324776"/>
    <lineage>
        <taxon>Eukaryota</taxon>
        <taxon>Fungi</taxon>
        <taxon>Dikarya</taxon>
        <taxon>Ascomycota</taxon>
        <taxon>Pezizomycotina</taxon>
        <taxon>Eurotiomycetes</taxon>
        <taxon>Eurotiomycetidae</taxon>
        <taxon>Eurotiales</taxon>
        <taxon>Aspergillaceae</taxon>
        <taxon>Penicillium</taxon>
    </lineage>
</organism>